<dbReference type="InterPro" id="IPR036955">
    <property type="entry name" value="AP2/ERF_dom_sf"/>
</dbReference>
<proteinExistence type="inferred from homology"/>
<keyword evidence="2" id="KW-0805">Transcription regulation</keyword>
<evidence type="ECO:0000256" key="2">
    <source>
        <dbReference type="ARBA" id="ARBA00023015"/>
    </source>
</evidence>
<evidence type="ECO:0000313" key="11">
    <source>
        <dbReference type="RefSeq" id="XP_016709687.1"/>
    </source>
</evidence>
<dbReference type="Gene3D" id="3.30.730.10">
    <property type="entry name" value="AP2/ERF domain"/>
    <property type="match status" value="1"/>
</dbReference>
<comment type="similarity">
    <text evidence="7">Belongs to the AP2/ERF transcription factor family. ERF subfamily.</text>
</comment>
<feature type="compositionally biased region" description="Basic and acidic residues" evidence="8">
    <location>
        <begin position="196"/>
        <end position="206"/>
    </location>
</feature>
<keyword evidence="6" id="KW-0539">Nucleus</keyword>
<evidence type="ECO:0000256" key="7">
    <source>
        <dbReference type="ARBA" id="ARBA00024343"/>
    </source>
</evidence>
<dbReference type="InterPro" id="IPR001471">
    <property type="entry name" value="AP2/ERF_dom"/>
</dbReference>
<evidence type="ECO:0000259" key="9">
    <source>
        <dbReference type="PROSITE" id="PS51032"/>
    </source>
</evidence>
<dbReference type="PaxDb" id="3635-A0A1U8L4Y9"/>
<dbReference type="InterPro" id="IPR051032">
    <property type="entry name" value="AP2/ERF_TF_ERF_subfamily"/>
</dbReference>
<reference evidence="10" key="1">
    <citation type="journal article" date="2020" name="Nat. Genet.">
        <title>Genomic diversifications of five Gossypium allopolyploid species and their impact on cotton improvement.</title>
        <authorList>
            <person name="Chen Z.J."/>
            <person name="Sreedasyam A."/>
            <person name="Ando A."/>
            <person name="Song Q."/>
            <person name="De Santiago L.M."/>
            <person name="Hulse-Kemp A.M."/>
            <person name="Ding M."/>
            <person name="Ye W."/>
            <person name="Kirkbride R.C."/>
            <person name="Jenkins J."/>
            <person name="Plott C."/>
            <person name="Lovell J."/>
            <person name="Lin Y.M."/>
            <person name="Vaughn R."/>
            <person name="Liu B."/>
            <person name="Simpson S."/>
            <person name="Scheffler B.E."/>
            <person name="Wen L."/>
            <person name="Saski C.A."/>
            <person name="Grover C.E."/>
            <person name="Hu G."/>
            <person name="Conover J.L."/>
            <person name="Carlson J.W."/>
            <person name="Shu S."/>
            <person name="Boston L.B."/>
            <person name="Williams M."/>
            <person name="Peterson D.G."/>
            <person name="McGee K."/>
            <person name="Jones D.C."/>
            <person name="Wendel J.F."/>
            <person name="Stelly D.M."/>
            <person name="Grimwood J."/>
            <person name="Schmutz J."/>
        </authorList>
    </citation>
    <scope>NUCLEOTIDE SEQUENCE [LARGE SCALE GENOMIC DNA]</scope>
    <source>
        <strain evidence="10">cv. TM-1</strain>
    </source>
</reference>
<dbReference type="KEGG" id="ghi:107923970"/>
<reference evidence="11" key="2">
    <citation type="submission" date="2025-08" db="UniProtKB">
        <authorList>
            <consortium name="RefSeq"/>
        </authorList>
    </citation>
    <scope>IDENTIFICATION</scope>
</reference>
<dbReference type="PANTHER" id="PTHR31985:SF298">
    <property type="entry name" value="ETHYLENE-RESPONSIVE TRANSCRIPTION FACTOR ERF039-LIKE"/>
    <property type="match status" value="1"/>
</dbReference>
<organism evidence="10 11">
    <name type="scientific">Gossypium hirsutum</name>
    <name type="common">Upland cotton</name>
    <name type="synonym">Gossypium mexicanum</name>
    <dbReference type="NCBI Taxonomy" id="3635"/>
    <lineage>
        <taxon>Eukaryota</taxon>
        <taxon>Viridiplantae</taxon>
        <taxon>Streptophyta</taxon>
        <taxon>Embryophyta</taxon>
        <taxon>Tracheophyta</taxon>
        <taxon>Spermatophyta</taxon>
        <taxon>Magnoliopsida</taxon>
        <taxon>eudicotyledons</taxon>
        <taxon>Gunneridae</taxon>
        <taxon>Pentapetalae</taxon>
        <taxon>rosids</taxon>
        <taxon>malvids</taxon>
        <taxon>Malvales</taxon>
        <taxon>Malvaceae</taxon>
        <taxon>Malvoideae</taxon>
        <taxon>Gossypium</taxon>
    </lineage>
</organism>
<dbReference type="Proteomes" id="UP000818029">
    <property type="component" value="Chromosome A12"/>
</dbReference>
<keyword evidence="3" id="KW-0238">DNA-binding</keyword>
<evidence type="ECO:0000256" key="4">
    <source>
        <dbReference type="ARBA" id="ARBA00023159"/>
    </source>
</evidence>
<name>A0A1U8L4Y9_GOSHI</name>
<evidence type="ECO:0000256" key="5">
    <source>
        <dbReference type="ARBA" id="ARBA00023163"/>
    </source>
</evidence>
<dbReference type="Pfam" id="PF00847">
    <property type="entry name" value="AP2"/>
    <property type="match status" value="1"/>
</dbReference>
<dbReference type="AlphaFoldDB" id="A0A1U8L4Y9"/>
<dbReference type="InterPro" id="IPR016177">
    <property type="entry name" value="DNA-bd_dom_sf"/>
</dbReference>
<evidence type="ECO:0000256" key="6">
    <source>
        <dbReference type="ARBA" id="ARBA00023242"/>
    </source>
</evidence>
<dbReference type="STRING" id="3635.A0A1U8L4Y9"/>
<dbReference type="RefSeq" id="XP_016709687.1">
    <property type="nucleotide sequence ID" value="XM_016854198.2"/>
</dbReference>
<evidence type="ECO:0000256" key="1">
    <source>
        <dbReference type="ARBA" id="ARBA00004123"/>
    </source>
</evidence>
<protein>
    <submittedName>
        <fullName evidence="11">Ethylene-responsive transcription factor ERF039</fullName>
    </submittedName>
</protein>
<accession>A0A1U8L4Y9</accession>
<evidence type="ECO:0000313" key="10">
    <source>
        <dbReference type="Proteomes" id="UP000818029"/>
    </source>
</evidence>
<comment type="subcellular location">
    <subcellularLocation>
        <location evidence="1">Nucleus</location>
    </subcellularLocation>
</comment>
<dbReference type="GO" id="GO:0003700">
    <property type="term" value="F:DNA-binding transcription factor activity"/>
    <property type="evidence" value="ECO:0007669"/>
    <property type="project" value="InterPro"/>
</dbReference>
<dbReference type="SMART" id="SM00380">
    <property type="entry name" value="AP2"/>
    <property type="match status" value="1"/>
</dbReference>
<dbReference type="FunFam" id="3.30.730.10:FF:000001">
    <property type="entry name" value="Ethylene-responsive transcription factor 2"/>
    <property type="match status" value="1"/>
</dbReference>
<dbReference type="GeneID" id="107923970"/>
<keyword evidence="4" id="KW-0010">Activator</keyword>
<keyword evidence="5" id="KW-0804">Transcription</keyword>
<evidence type="ECO:0000256" key="8">
    <source>
        <dbReference type="SAM" id="MobiDB-lite"/>
    </source>
</evidence>
<evidence type="ECO:0000256" key="3">
    <source>
        <dbReference type="ARBA" id="ARBA00023125"/>
    </source>
</evidence>
<keyword evidence="10" id="KW-1185">Reference proteome</keyword>
<dbReference type="CDD" id="cd00018">
    <property type="entry name" value="AP2"/>
    <property type="match status" value="1"/>
</dbReference>
<sequence>MGERIINHKGPYNFRISFFNKKLGIFLSVMERDINIENDAHYNNPLTSSSVISTTTTVATSITFSVSGPNQNKKTSKNSVAIKGSKKAVGDLERKQPVYRGVRMRSWGKWVSEVRQPKKKLRIWLGTYPTAEMAARAHDVAALAIKGCSAHLNFPELAKTLPRPASTSPKEIQAAASQAAASTYLDTSRWSNNIEPEDKVSRRPRQEQVPVSRSDNMCSTSPFEDDAALFDLPDLTIDAIDRSDGFCSYSSTWQVCAVDAGFRIEEPFAWEYY</sequence>
<feature type="domain" description="AP2/ERF" evidence="9">
    <location>
        <begin position="98"/>
        <end position="155"/>
    </location>
</feature>
<dbReference type="PANTHER" id="PTHR31985">
    <property type="entry name" value="ETHYLENE-RESPONSIVE TRANSCRIPTION FACTOR ERF042-RELATED"/>
    <property type="match status" value="1"/>
</dbReference>
<dbReference type="SUPFAM" id="SSF54171">
    <property type="entry name" value="DNA-binding domain"/>
    <property type="match status" value="1"/>
</dbReference>
<dbReference type="GO" id="GO:0005634">
    <property type="term" value="C:nucleus"/>
    <property type="evidence" value="ECO:0007669"/>
    <property type="project" value="UniProtKB-SubCell"/>
</dbReference>
<dbReference type="PRINTS" id="PR00367">
    <property type="entry name" value="ETHRSPELEMNT"/>
</dbReference>
<dbReference type="GO" id="GO:0003677">
    <property type="term" value="F:DNA binding"/>
    <property type="evidence" value="ECO:0007669"/>
    <property type="project" value="UniProtKB-KW"/>
</dbReference>
<gene>
    <name evidence="11" type="primary">LOC107923970</name>
</gene>
<feature type="region of interest" description="Disordered" evidence="8">
    <location>
        <begin position="193"/>
        <end position="217"/>
    </location>
</feature>
<dbReference type="PROSITE" id="PS51032">
    <property type="entry name" value="AP2_ERF"/>
    <property type="match status" value="1"/>
</dbReference>
<dbReference type="OrthoDB" id="1932364at2759"/>